<dbReference type="AlphaFoldDB" id="A0A4P9WCP7"/>
<protein>
    <submittedName>
        <fullName evidence="1">Uncharacterized protein</fullName>
    </submittedName>
</protein>
<sequence length="377" mass="41797">MIVKLRSQVNAGGRYIERGPMGEKMHHRSAPRPCLIARADTVQESLQRVERTDVGVGPNTFVGGRELPVSANKSSGADVGAAVWFRVVGPTVGQNPEDILQELQRDVWAPRVGDWLSGHQGCLLQRPRPPSPQESRPNLPFLATTETTVLALLEIVRIAKVRDDFRTCADAYSKAYVGSGYSYPYAFTWLRSFTIIFLEEPVSPKDLSFLGGILYNEVAPLLHRAQCGYATGYLMWARGGHTAAVPPYRPAASEADRRALTSLPDFEPVSEIPDGLDADMRPAGDTLDNIHELHLPLINKIESLGAIDNGATAARKGDMRATADLSWKAYEQAPLEFPQRYWCLENFMFLFRTTVGADVLMKPSQGDIDLHLRRPRE</sequence>
<evidence type="ECO:0000313" key="2">
    <source>
        <dbReference type="Proteomes" id="UP000269721"/>
    </source>
</evidence>
<keyword evidence="2" id="KW-1185">Reference proteome</keyword>
<dbReference type="EMBL" id="KZ996090">
    <property type="protein sequence ID" value="RKO89435.1"/>
    <property type="molecule type" value="Genomic_DNA"/>
</dbReference>
<gene>
    <name evidence="1" type="ORF">BDK51DRAFT_37654</name>
</gene>
<name>A0A4P9WCP7_9FUNG</name>
<accession>A0A4P9WCP7</accession>
<evidence type="ECO:0000313" key="1">
    <source>
        <dbReference type="EMBL" id="RKO89435.1"/>
    </source>
</evidence>
<organism evidence="1 2">
    <name type="scientific">Blyttiomyces helicus</name>
    <dbReference type="NCBI Taxonomy" id="388810"/>
    <lineage>
        <taxon>Eukaryota</taxon>
        <taxon>Fungi</taxon>
        <taxon>Fungi incertae sedis</taxon>
        <taxon>Chytridiomycota</taxon>
        <taxon>Chytridiomycota incertae sedis</taxon>
        <taxon>Chytridiomycetes</taxon>
        <taxon>Chytridiomycetes incertae sedis</taxon>
        <taxon>Blyttiomyces</taxon>
    </lineage>
</organism>
<proteinExistence type="predicted"/>
<reference evidence="2" key="1">
    <citation type="journal article" date="2018" name="Nat. Microbiol.">
        <title>Leveraging single-cell genomics to expand the fungal tree of life.</title>
        <authorList>
            <person name="Ahrendt S.R."/>
            <person name="Quandt C.A."/>
            <person name="Ciobanu D."/>
            <person name="Clum A."/>
            <person name="Salamov A."/>
            <person name="Andreopoulos B."/>
            <person name="Cheng J.F."/>
            <person name="Woyke T."/>
            <person name="Pelin A."/>
            <person name="Henrissat B."/>
            <person name="Reynolds N.K."/>
            <person name="Benny G.L."/>
            <person name="Smith M.E."/>
            <person name="James T.Y."/>
            <person name="Grigoriev I.V."/>
        </authorList>
    </citation>
    <scope>NUCLEOTIDE SEQUENCE [LARGE SCALE GENOMIC DNA]</scope>
</reference>
<dbReference type="Proteomes" id="UP000269721">
    <property type="component" value="Unassembled WGS sequence"/>
</dbReference>